<dbReference type="VEuPathDB" id="FungiDB:TERG_11524"/>
<keyword evidence="2" id="KW-1185">Reference proteome</keyword>
<dbReference type="GeneID" id="71776963"/>
<evidence type="ECO:0000313" key="1">
    <source>
        <dbReference type="EMBL" id="KFL60136.1"/>
    </source>
</evidence>
<dbReference type="AlphaFoldDB" id="A0A087PFI3"/>
<dbReference type="RefSeq" id="XP_047605021.1">
    <property type="nucleotide sequence ID" value="XM_047750629.1"/>
</dbReference>
<feature type="non-terminal residue" evidence="1">
    <location>
        <position position="1"/>
    </location>
</feature>
<evidence type="ECO:0000313" key="2">
    <source>
        <dbReference type="Proteomes" id="UP000008864"/>
    </source>
</evidence>
<dbReference type="EMBL" id="GG700648">
    <property type="protein sequence ID" value="KFL60136.1"/>
    <property type="molecule type" value="Genomic_DNA"/>
</dbReference>
<accession>A0A087PFI3</accession>
<proteinExistence type="predicted"/>
<reference evidence="2" key="1">
    <citation type="journal article" date="2012" name="MBio">
        <title>Comparative genome analysis of Trichophyton rubrum and related dermatophytes reveals candidate genes involved in infection.</title>
        <authorList>
            <person name="Martinez D.A."/>
            <person name="Oliver B.G."/>
            <person name="Graeser Y."/>
            <person name="Goldberg J.M."/>
            <person name="Li W."/>
            <person name="Martinez-Rossi N.M."/>
            <person name="Monod M."/>
            <person name="Shelest E."/>
            <person name="Barton R.C."/>
            <person name="Birch E."/>
            <person name="Brakhage A.A."/>
            <person name="Chen Z."/>
            <person name="Gurr S.J."/>
            <person name="Heiman D."/>
            <person name="Heitman J."/>
            <person name="Kosti I."/>
            <person name="Rossi A."/>
            <person name="Saif S."/>
            <person name="Samalova M."/>
            <person name="Saunders C.W."/>
            <person name="Shea T."/>
            <person name="Summerbell R.C."/>
            <person name="Xu J."/>
            <person name="Young S."/>
            <person name="Zeng Q."/>
            <person name="Birren B.W."/>
            <person name="Cuomo C.A."/>
            <person name="White T.C."/>
        </authorList>
    </citation>
    <scope>NUCLEOTIDE SEQUENCE [LARGE SCALE GENOMIC DNA]</scope>
    <source>
        <strain evidence="2">ATCC MYA-4607 / CBS 118892</strain>
    </source>
</reference>
<protein>
    <submittedName>
        <fullName evidence="1">Uncharacterized protein</fullName>
    </submittedName>
</protein>
<dbReference type="HOGENOM" id="CLU_2151884_0_0_1"/>
<gene>
    <name evidence="1" type="ORF">TERG_11524</name>
</gene>
<name>A0A087PFI3_TRIRC</name>
<dbReference type="InParanoid" id="A0A087PFI3"/>
<dbReference type="Proteomes" id="UP000008864">
    <property type="component" value="Unassembled WGS sequence"/>
</dbReference>
<sequence length="112" mass="12956">LRKHRQLTSREKNIYGNHFRKHFQRAFSASRPSTQQHSNEILSVLLPSRCARHHSCPPACLAPSIYLSLPPPRSLLAFFFLSHPHHDRSRSVKAKLIPSHSPQRHCRLPSRV</sequence>
<organism evidence="1 2">
    <name type="scientific">Trichophyton rubrum (strain ATCC MYA-4607 / CBS 118892)</name>
    <name type="common">Athlete's foot fungus</name>
    <dbReference type="NCBI Taxonomy" id="559305"/>
    <lineage>
        <taxon>Eukaryota</taxon>
        <taxon>Fungi</taxon>
        <taxon>Dikarya</taxon>
        <taxon>Ascomycota</taxon>
        <taxon>Pezizomycotina</taxon>
        <taxon>Eurotiomycetes</taxon>
        <taxon>Eurotiomycetidae</taxon>
        <taxon>Onygenales</taxon>
        <taxon>Arthrodermataceae</taxon>
        <taxon>Trichophyton</taxon>
    </lineage>
</organism>